<keyword evidence="14" id="KW-0547">Nucleotide-binding</keyword>
<dbReference type="InterPro" id="IPR036890">
    <property type="entry name" value="HATPase_C_sf"/>
</dbReference>
<keyword evidence="7" id="KW-0418">Kinase</keyword>
<dbReference type="Pfam" id="PF00672">
    <property type="entry name" value="HAMP"/>
    <property type="match status" value="1"/>
</dbReference>
<feature type="transmembrane region" description="Helical" evidence="11">
    <location>
        <begin position="164"/>
        <end position="184"/>
    </location>
</feature>
<dbReference type="SMART" id="SM00387">
    <property type="entry name" value="HATPase_c"/>
    <property type="match status" value="1"/>
</dbReference>
<comment type="catalytic activity">
    <reaction evidence="1">
        <text>ATP + protein L-histidine = ADP + protein N-phospho-L-histidine.</text>
        <dbReference type="EC" id="2.7.13.3"/>
    </reaction>
</comment>
<reference evidence="14 15" key="1">
    <citation type="submission" date="2024-10" db="EMBL/GenBank/DDBJ databases">
        <authorList>
            <person name="Topkara A.R."/>
            <person name="Saygin H."/>
        </authorList>
    </citation>
    <scope>NUCLEOTIDE SEQUENCE [LARGE SCALE GENOMIC DNA]</scope>
    <source>
        <strain evidence="14 15">M3C6</strain>
    </source>
</reference>
<proteinExistence type="predicted"/>
<keyword evidence="4" id="KW-0597">Phosphoprotein</keyword>
<name>A0ABW7AMM9_9ACTN</name>
<dbReference type="InterPro" id="IPR005467">
    <property type="entry name" value="His_kinase_dom"/>
</dbReference>
<keyword evidence="8 11" id="KW-1133">Transmembrane helix</keyword>
<gene>
    <name evidence="14" type="ORF">ACFLIM_36170</name>
</gene>
<keyword evidence="5" id="KW-0808">Transferase</keyword>
<evidence type="ECO:0000256" key="1">
    <source>
        <dbReference type="ARBA" id="ARBA00000085"/>
    </source>
</evidence>
<dbReference type="InterPro" id="IPR003594">
    <property type="entry name" value="HATPase_dom"/>
</dbReference>
<evidence type="ECO:0000259" key="12">
    <source>
        <dbReference type="PROSITE" id="PS50109"/>
    </source>
</evidence>
<evidence type="ECO:0000256" key="11">
    <source>
        <dbReference type="SAM" id="Phobius"/>
    </source>
</evidence>
<evidence type="ECO:0000256" key="2">
    <source>
        <dbReference type="ARBA" id="ARBA00004236"/>
    </source>
</evidence>
<dbReference type="InterPro" id="IPR003660">
    <property type="entry name" value="HAMP_dom"/>
</dbReference>
<dbReference type="PROSITE" id="PS50885">
    <property type="entry name" value="HAMP"/>
    <property type="match status" value="1"/>
</dbReference>
<dbReference type="Proteomes" id="UP001603978">
    <property type="component" value="Unassembled WGS sequence"/>
</dbReference>
<keyword evidence="6 11" id="KW-0812">Transmembrane</keyword>
<evidence type="ECO:0000256" key="7">
    <source>
        <dbReference type="ARBA" id="ARBA00022777"/>
    </source>
</evidence>
<keyword evidence="9" id="KW-0902">Two-component regulatory system</keyword>
<evidence type="ECO:0000256" key="4">
    <source>
        <dbReference type="ARBA" id="ARBA00022553"/>
    </source>
</evidence>
<evidence type="ECO:0000313" key="14">
    <source>
        <dbReference type="EMBL" id="MFG1708651.1"/>
    </source>
</evidence>
<comment type="subcellular location">
    <subcellularLocation>
        <location evidence="2">Cell membrane</location>
    </subcellularLocation>
</comment>
<dbReference type="SUPFAM" id="SSF158472">
    <property type="entry name" value="HAMP domain-like"/>
    <property type="match status" value="1"/>
</dbReference>
<dbReference type="EMBL" id="JBICRM010000029">
    <property type="protein sequence ID" value="MFG1708651.1"/>
    <property type="molecule type" value="Genomic_DNA"/>
</dbReference>
<evidence type="ECO:0000256" key="3">
    <source>
        <dbReference type="ARBA" id="ARBA00012438"/>
    </source>
</evidence>
<keyword evidence="15" id="KW-1185">Reference proteome</keyword>
<sequence>MRELLRTRFAYRLALAFAILGVGAAVLTTILVNVAFSARFDDYLADQQSVRERQLVAAFTDSYTHQGRWQAQALDELAPSVAMTGAEAELRDPAGQRIWSVTDAGLDPEMAAMHREMMGGGEPGPPKNLPIVADGRQVGTLAVRLQQGAIPAVDQDFRTAVNGLLAAGGVAAGLIALAAGLFFARRITAPVAELTRAADELAAGHRHQRATVRSQDEIGRLASSFNTMADQVEKEDELRRLFAADVAHELRTPLAILRSQIEAVQDGIAEPSPETIASLHEETLRLGRLVTDLEALASADAAAFTLQREPLALHALVQETVDGLAGQFAGAGITLHTDLTDVVLIGDAVRLRQIVSNLLTNARKFVPPGGTTTVTLTRREDSAELRITDTGIGIPPDELAHVFDRFFRGRAARAAGSGIGLAIVAELVAAHGGQVRADSEPGRGSTFTITLPIAHEDAPRTGRAIPPLT</sequence>
<dbReference type="CDD" id="cd06225">
    <property type="entry name" value="HAMP"/>
    <property type="match status" value="1"/>
</dbReference>
<evidence type="ECO:0000313" key="15">
    <source>
        <dbReference type="Proteomes" id="UP001603978"/>
    </source>
</evidence>
<dbReference type="SUPFAM" id="SSF55874">
    <property type="entry name" value="ATPase domain of HSP90 chaperone/DNA topoisomerase II/histidine kinase"/>
    <property type="match status" value="1"/>
</dbReference>
<dbReference type="Pfam" id="PF00512">
    <property type="entry name" value="HisKA"/>
    <property type="match status" value="1"/>
</dbReference>
<dbReference type="CDD" id="cd00082">
    <property type="entry name" value="HisKA"/>
    <property type="match status" value="1"/>
</dbReference>
<dbReference type="SUPFAM" id="SSF47384">
    <property type="entry name" value="Homodimeric domain of signal transducing histidine kinase"/>
    <property type="match status" value="1"/>
</dbReference>
<dbReference type="GO" id="GO:0005524">
    <property type="term" value="F:ATP binding"/>
    <property type="evidence" value="ECO:0007669"/>
    <property type="project" value="UniProtKB-KW"/>
</dbReference>
<dbReference type="InterPro" id="IPR003661">
    <property type="entry name" value="HisK_dim/P_dom"/>
</dbReference>
<accession>A0ABW7AMM9</accession>
<evidence type="ECO:0000256" key="6">
    <source>
        <dbReference type="ARBA" id="ARBA00022692"/>
    </source>
</evidence>
<feature type="domain" description="HAMP" evidence="13">
    <location>
        <begin position="185"/>
        <end position="237"/>
    </location>
</feature>
<dbReference type="PRINTS" id="PR00344">
    <property type="entry name" value="BCTRLSENSOR"/>
</dbReference>
<comment type="caution">
    <text evidence="14">The sequence shown here is derived from an EMBL/GenBank/DDBJ whole genome shotgun (WGS) entry which is preliminary data.</text>
</comment>
<dbReference type="SMART" id="SM00304">
    <property type="entry name" value="HAMP"/>
    <property type="match status" value="1"/>
</dbReference>
<keyword evidence="14" id="KW-0067">ATP-binding</keyword>
<feature type="domain" description="Histidine kinase" evidence="12">
    <location>
        <begin position="245"/>
        <end position="455"/>
    </location>
</feature>
<evidence type="ECO:0000256" key="10">
    <source>
        <dbReference type="ARBA" id="ARBA00023136"/>
    </source>
</evidence>
<dbReference type="SMART" id="SM00388">
    <property type="entry name" value="HisKA"/>
    <property type="match status" value="1"/>
</dbReference>
<dbReference type="EC" id="2.7.13.3" evidence="3"/>
<evidence type="ECO:0000256" key="5">
    <source>
        <dbReference type="ARBA" id="ARBA00022679"/>
    </source>
</evidence>
<dbReference type="RefSeq" id="WP_393172881.1">
    <property type="nucleotide sequence ID" value="NZ_JBICRM010000029.1"/>
</dbReference>
<evidence type="ECO:0000259" key="13">
    <source>
        <dbReference type="PROSITE" id="PS50885"/>
    </source>
</evidence>
<dbReference type="PANTHER" id="PTHR45436">
    <property type="entry name" value="SENSOR HISTIDINE KINASE YKOH"/>
    <property type="match status" value="1"/>
</dbReference>
<dbReference type="Gene3D" id="6.10.340.10">
    <property type="match status" value="1"/>
</dbReference>
<dbReference type="Pfam" id="PF02518">
    <property type="entry name" value="HATPase_c"/>
    <property type="match status" value="1"/>
</dbReference>
<keyword evidence="10 11" id="KW-0472">Membrane</keyword>
<dbReference type="InterPro" id="IPR004358">
    <property type="entry name" value="Sig_transdc_His_kin-like_C"/>
</dbReference>
<protein>
    <recommendedName>
        <fullName evidence="3">histidine kinase</fullName>
        <ecNumber evidence="3">2.7.13.3</ecNumber>
    </recommendedName>
</protein>
<dbReference type="InterPro" id="IPR036097">
    <property type="entry name" value="HisK_dim/P_sf"/>
</dbReference>
<evidence type="ECO:0000256" key="9">
    <source>
        <dbReference type="ARBA" id="ARBA00023012"/>
    </source>
</evidence>
<dbReference type="PROSITE" id="PS50109">
    <property type="entry name" value="HIS_KIN"/>
    <property type="match status" value="1"/>
</dbReference>
<dbReference type="InterPro" id="IPR050428">
    <property type="entry name" value="TCS_sensor_his_kinase"/>
</dbReference>
<dbReference type="PANTHER" id="PTHR45436:SF5">
    <property type="entry name" value="SENSOR HISTIDINE KINASE TRCS"/>
    <property type="match status" value="1"/>
</dbReference>
<dbReference type="Gene3D" id="1.10.287.130">
    <property type="match status" value="1"/>
</dbReference>
<evidence type="ECO:0000256" key="8">
    <source>
        <dbReference type="ARBA" id="ARBA00022989"/>
    </source>
</evidence>
<dbReference type="Gene3D" id="3.30.565.10">
    <property type="entry name" value="Histidine kinase-like ATPase, C-terminal domain"/>
    <property type="match status" value="1"/>
</dbReference>
<organism evidence="14 15">
    <name type="scientific">Nonomuraea marmarensis</name>
    <dbReference type="NCBI Taxonomy" id="3351344"/>
    <lineage>
        <taxon>Bacteria</taxon>
        <taxon>Bacillati</taxon>
        <taxon>Actinomycetota</taxon>
        <taxon>Actinomycetes</taxon>
        <taxon>Streptosporangiales</taxon>
        <taxon>Streptosporangiaceae</taxon>
        <taxon>Nonomuraea</taxon>
    </lineage>
</organism>